<name>A0A820MLR5_9BILA</name>
<sequence length="64" mass="7248">MIQQPTDTQYVSTCGAFGNPSTSIEPYIIDICGYFSSIQNQNIQLLMKTIGIYYTIHRISIRSI</sequence>
<proteinExistence type="predicted"/>
<organism evidence="1 2">
    <name type="scientific">Rotaria sordida</name>
    <dbReference type="NCBI Taxonomy" id="392033"/>
    <lineage>
        <taxon>Eukaryota</taxon>
        <taxon>Metazoa</taxon>
        <taxon>Spiralia</taxon>
        <taxon>Gnathifera</taxon>
        <taxon>Rotifera</taxon>
        <taxon>Eurotatoria</taxon>
        <taxon>Bdelloidea</taxon>
        <taxon>Philodinida</taxon>
        <taxon>Philodinidae</taxon>
        <taxon>Rotaria</taxon>
    </lineage>
</organism>
<evidence type="ECO:0000313" key="2">
    <source>
        <dbReference type="Proteomes" id="UP000663836"/>
    </source>
</evidence>
<reference evidence="1" key="1">
    <citation type="submission" date="2021-02" db="EMBL/GenBank/DDBJ databases">
        <authorList>
            <person name="Nowell W R."/>
        </authorList>
    </citation>
    <scope>NUCLEOTIDE SEQUENCE</scope>
</reference>
<protein>
    <submittedName>
        <fullName evidence="1">Uncharacterized protein</fullName>
    </submittedName>
</protein>
<dbReference type="EMBL" id="CAJOBD010058337">
    <property type="protein sequence ID" value="CAF4374462.1"/>
    <property type="molecule type" value="Genomic_DNA"/>
</dbReference>
<dbReference type="Proteomes" id="UP000663836">
    <property type="component" value="Unassembled WGS sequence"/>
</dbReference>
<comment type="caution">
    <text evidence="1">The sequence shown here is derived from an EMBL/GenBank/DDBJ whole genome shotgun (WGS) entry which is preliminary data.</text>
</comment>
<evidence type="ECO:0000313" key="1">
    <source>
        <dbReference type="EMBL" id="CAF4374462.1"/>
    </source>
</evidence>
<accession>A0A820MLR5</accession>
<gene>
    <name evidence="1" type="ORF">JBS370_LOCUS42644</name>
</gene>
<feature type="non-terminal residue" evidence="1">
    <location>
        <position position="64"/>
    </location>
</feature>
<dbReference type="AlphaFoldDB" id="A0A820MLR5"/>